<keyword evidence="8" id="KW-1185">Reference proteome</keyword>
<evidence type="ECO:0000256" key="4">
    <source>
        <dbReference type="ARBA" id="ARBA00022729"/>
    </source>
</evidence>
<dbReference type="PANTHER" id="PTHR34216:SF7">
    <property type="entry name" value="POLY-BETA-1,6-N-ACETYL-D-GLUCOSAMINE N-DEACETYLASE"/>
    <property type="match status" value="1"/>
</dbReference>
<dbReference type="InterPro" id="IPR011330">
    <property type="entry name" value="Glyco_hydro/deAcase_b/a-brl"/>
</dbReference>
<dbReference type="EMBL" id="JAGWCR010000001">
    <property type="protein sequence ID" value="MBS3647580.1"/>
    <property type="molecule type" value="Genomic_DNA"/>
</dbReference>
<comment type="caution">
    <text evidence="7">The sequence shown here is derived from an EMBL/GenBank/DDBJ whole genome shotgun (WGS) entry which is preliminary data.</text>
</comment>
<protein>
    <recommendedName>
        <fullName evidence="3">Chitooligosaccharide deacetylase</fullName>
    </recommendedName>
    <alternativeName>
        <fullName evidence="5">Nodulation protein B</fullName>
    </alternativeName>
</protein>
<dbReference type="Pfam" id="PF01522">
    <property type="entry name" value="Polysacc_deac_1"/>
    <property type="match status" value="1"/>
</dbReference>
<organism evidence="7 8">
    <name type="scientific">Pseudaminobacter soli</name>
    <name type="common">ex Zhang et al. 2022</name>
    <dbReference type="NCBI Taxonomy" id="2831468"/>
    <lineage>
        <taxon>Bacteria</taxon>
        <taxon>Pseudomonadati</taxon>
        <taxon>Pseudomonadota</taxon>
        <taxon>Alphaproteobacteria</taxon>
        <taxon>Hyphomicrobiales</taxon>
        <taxon>Phyllobacteriaceae</taxon>
        <taxon>Pseudaminobacter</taxon>
    </lineage>
</organism>
<evidence type="ECO:0000313" key="7">
    <source>
        <dbReference type="EMBL" id="MBS3647580.1"/>
    </source>
</evidence>
<gene>
    <name evidence="7" type="ORF">KEU06_02925</name>
</gene>
<comment type="function">
    <text evidence="1">Is involved in generating a small heat-stable compound (Nod), an acylated oligomer of N-acetylglucosamine, that stimulates mitosis in various plant protoplasts.</text>
</comment>
<accession>A0A942DZ34</accession>
<dbReference type="PANTHER" id="PTHR34216">
    <property type="match status" value="1"/>
</dbReference>
<dbReference type="PROSITE" id="PS51677">
    <property type="entry name" value="NODB"/>
    <property type="match status" value="1"/>
</dbReference>
<evidence type="ECO:0000256" key="2">
    <source>
        <dbReference type="ARBA" id="ARBA00010973"/>
    </source>
</evidence>
<proteinExistence type="inferred from homology"/>
<dbReference type="GO" id="GO:0005975">
    <property type="term" value="P:carbohydrate metabolic process"/>
    <property type="evidence" value="ECO:0007669"/>
    <property type="project" value="InterPro"/>
</dbReference>
<evidence type="ECO:0000256" key="5">
    <source>
        <dbReference type="ARBA" id="ARBA00032976"/>
    </source>
</evidence>
<dbReference type="AlphaFoldDB" id="A0A942DZ34"/>
<evidence type="ECO:0000256" key="1">
    <source>
        <dbReference type="ARBA" id="ARBA00003236"/>
    </source>
</evidence>
<name>A0A942DZ34_9HYPH</name>
<dbReference type="RefSeq" id="WP_188253097.1">
    <property type="nucleotide sequence ID" value="NZ_JABVCF010000001.1"/>
</dbReference>
<dbReference type="CDD" id="cd10968">
    <property type="entry name" value="CE4_Mlr8448_like_5s"/>
    <property type="match status" value="1"/>
</dbReference>
<dbReference type="Proteomes" id="UP000680348">
    <property type="component" value="Unassembled WGS sequence"/>
</dbReference>
<evidence type="ECO:0000256" key="3">
    <source>
        <dbReference type="ARBA" id="ARBA00020071"/>
    </source>
</evidence>
<feature type="domain" description="NodB homology" evidence="6">
    <location>
        <begin position="92"/>
        <end position="348"/>
    </location>
</feature>
<reference evidence="7" key="1">
    <citation type="submission" date="2021-04" db="EMBL/GenBank/DDBJ databases">
        <title>Pseudaminobacter soli sp. nov., isolated from paddy soil contaminated by heavy metals.</title>
        <authorList>
            <person name="Zhang K."/>
        </authorList>
    </citation>
    <scope>NUCLEOTIDE SEQUENCE</scope>
    <source>
        <strain evidence="7">19-2017</strain>
    </source>
</reference>
<evidence type="ECO:0000259" key="6">
    <source>
        <dbReference type="PROSITE" id="PS51677"/>
    </source>
</evidence>
<dbReference type="GO" id="GO:0016810">
    <property type="term" value="F:hydrolase activity, acting on carbon-nitrogen (but not peptide) bonds"/>
    <property type="evidence" value="ECO:0007669"/>
    <property type="project" value="InterPro"/>
</dbReference>
<keyword evidence="4" id="KW-0732">Signal</keyword>
<dbReference type="SUPFAM" id="SSF88713">
    <property type="entry name" value="Glycoside hydrolase/deacetylase"/>
    <property type="match status" value="1"/>
</dbReference>
<dbReference type="InterPro" id="IPR002509">
    <property type="entry name" value="NODB_dom"/>
</dbReference>
<comment type="similarity">
    <text evidence="2">Belongs to the polysaccharide deacetylase family.</text>
</comment>
<dbReference type="InterPro" id="IPR051398">
    <property type="entry name" value="Polysacch_Deacetylase"/>
</dbReference>
<evidence type="ECO:0000313" key="8">
    <source>
        <dbReference type="Proteomes" id="UP000680348"/>
    </source>
</evidence>
<dbReference type="Gene3D" id="3.20.20.370">
    <property type="entry name" value="Glycoside hydrolase/deacetylase"/>
    <property type="match status" value="1"/>
</dbReference>
<sequence length="348" mass="38311">MLHGREALRKLVLNLASGLAPLARPILGGIGAILMLHRVTVDPDRARGFNRHLAITPEFLDRLIGTLKADGYEFVTIDEALVRLRHGRGGRRFTSITADDGYRDNLMEALPVLEAHGVPITIYIAPGLLDVTAFPWWELVEEIVARSKIVRVPTTDGDVTLNAQDDPVGANAWLHDHLRKGLAEHDRHAFLSALAEAHGVGAAALSRAAFMDWAEIERISRHPLVTIGAHTVHHYNLKRLQADEALREMVEAADILEARLGARPRHMAYPYGYRSAVGCREVKLAAEAGFTSAVTTRHGLIQPQHESHPHALPRISINGRYQQLGYIRTMLSGVITPLANPGRLVVTV</sequence>